<keyword evidence="1" id="KW-0732">Signal</keyword>
<evidence type="ECO:0000313" key="2">
    <source>
        <dbReference type="EMBL" id="KAK2623974.1"/>
    </source>
</evidence>
<dbReference type="Proteomes" id="UP001285354">
    <property type="component" value="Unassembled WGS sequence"/>
</dbReference>
<comment type="caution">
    <text evidence="2">The sequence shown here is derived from an EMBL/GenBank/DDBJ whole genome shotgun (WGS) entry which is preliminary data.</text>
</comment>
<proteinExistence type="predicted"/>
<organism evidence="2 3">
    <name type="scientific">Diplocarpon rosae</name>
    <dbReference type="NCBI Taxonomy" id="946125"/>
    <lineage>
        <taxon>Eukaryota</taxon>
        <taxon>Fungi</taxon>
        <taxon>Dikarya</taxon>
        <taxon>Ascomycota</taxon>
        <taxon>Pezizomycotina</taxon>
        <taxon>Leotiomycetes</taxon>
        <taxon>Helotiales</taxon>
        <taxon>Drepanopezizaceae</taxon>
        <taxon>Diplocarpon</taxon>
    </lineage>
</organism>
<protein>
    <submittedName>
        <fullName evidence="2">Uncharacterized protein</fullName>
    </submittedName>
</protein>
<dbReference type="EMBL" id="JAUBYV010000011">
    <property type="protein sequence ID" value="KAK2623974.1"/>
    <property type="molecule type" value="Genomic_DNA"/>
</dbReference>
<gene>
    <name evidence="2" type="ORF">QTJ16_006608</name>
</gene>
<feature type="signal peptide" evidence="1">
    <location>
        <begin position="1"/>
        <end position="19"/>
    </location>
</feature>
<sequence>MMFIKSAFTLSTLLMLASALSVDRPSDGEVVELPQVVTTNFKSPSFLVSGSECDKEDEADCKEFCGLSEQTSTCSANGNKITCSCKGGKTPESNCEERCLLCMPGKSALEETKAYLRESKIKGLNIEEWL</sequence>
<feature type="chain" id="PRO_5042173551" evidence="1">
    <location>
        <begin position="20"/>
        <end position="130"/>
    </location>
</feature>
<reference evidence="2" key="1">
    <citation type="submission" date="2023-06" db="EMBL/GenBank/DDBJ databases">
        <title>Draft genome of Marssonina rosae.</title>
        <authorList>
            <person name="Cheng Q."/>
        </authorList>
    </citation>
    <scope>NUCLEOTIDE SEQUENCE</scope>
    <source>
        <strain evidence="2">R4</strain>
    </source>
</reference>
<accession>A0AAD9WCM9</accession>
<name>A0AAD9WCM9_9HELO</name>
<dbReference type="AlphaFoldDB" id="A0AAD9WCM9"/>
<keyword evidence="3" id="KW-1185">Reference proteome</keyword>
<evidence type="ECO:0000256" key="1">
    <source>
        <dbReference type="SAM" id="SignalP"/>
    </source>
</evidence>
<evidence type="ECO:0000313" key="3">
    <source>
        <dbReference type="Proteomes" id="UP001285354"/>
    </source>
</evidence>